<sequence>MIARVFKPIVARSHRHSSSTQITAISEHQHTPEPHIGPLRAEGGRIQVTDRALHSSAAWQIRQQFLPSPSDRHLLGLSSTRVAVGHITKPSPHSSCSDRQLPGNAVARGGEAIDDLEFQLPVCFDAVRREAWELSRLD</sequence>
<evidence type="ECO:0000313" key="1">
    <source>
        <dbReference type="EMBL" id="TFK83432.1"/>
    </source>
</evidence>
<reference evidence="1 2" key="1">
    <citation type="journal article" date="2019" name="Nat. Ecol. Evol.">
        <title>Megaphylogeny resolves global patterns of mushroom evolution.</title>
        <authorList>
            <person name="Varga T."/>
            <person name="Krizsan K."/>
            <person name="Foldi C."/>
            <person name="Dima B."/>
            <person name="Sanchez-Garcia M."/>
            <person name="Sanchez-Ramirez S."/>
            <person name="Szollosi G.J."/>
            <person name="Szarkandi J.G."/>
            <person name="Papp V."/>
            <person name="Albert L."/>
            <person name="Andreopoulos W."/>
            <person name="Angelini C."/>
            <person name="Antonin V."/>
            <person name="Barry K.W."/>
            <person name="Bougher N.L."/>
            <person name="Buchanan P."/>
            <person name="Buyck B."/>
            <person name="Bense V."/>
            <person name="Catcheside P."/>
            <person name="Chovatia M."/>
            <person name="Cooper J."/>
            <person name="Damon W."/>
            <person name="Desjardin D."/>
            <person name="Finy P."/>
            <person name="Geml J."/>
            <person name="Haridas S."/>
            <person name="Hughes K."/>
            <person name="Justo A."/>
            <person name="Karasinski D."/>
            <person name="Kautmanova I."/>
            <person name="Kiss B."/>
            <person name="Kocsube S."/>
            <person name="Kotiranta H."/>
            <person name="LaButti K.M."/>
            <person name="Lechner B.E."/>
            <person name="Liimatainen K."/>
            <person name="Lipzen A."/>
            <person name="Lukacs Z."/>
            <person name="Mihaltcheva S."/>
            <person name="Morgado L.N."/>
            <person name="Niskanen T."/>
            <person name="Noordeloos M.E."/>
            <person name="Ohm R.A."/>
            <person name="Ortiz-Santana B."/>
            <person name="Ovrebo C."/>
            <person name="Racz N."/>
            <person name="Riley R."/>
            <person name="Savchenko A."/>
            <person name="Shiryaev A."/>
            <person name="Soop K."/>
            <person name="Spirin V."/>
            <person name="Szebenyi C."/>
            <person name="Tomsovsky M."/>
            <person name="Tulloss R.E."/>
            <person name="Uehling J."/>
            <person name="Grigoriev I.V."/>
            <person name="Vagvolgyi C."/>
            <person name="Papp T."/>
            <person name="Martin F.M."/>
            <person name="Miettinen O."/>
            <person name="Hibbett D.S."/>
            <person name="Nagy L.G."/>
        </authorList>
    </citation>
    <scope>NUCLEOTIDE SEQUENCE [LARGE SCALE GENOMIC DNA]</scope>
    <source>
        <strain evidence="1 2">HHB13444</strain>
    </source>
</reference>
<dbReference type="EMBL" id="ML211393">
    <property type="protein sequence ID" value="TFK83432.1"/>
    <property type="molecule type" value="Genomic_DNA"/>
</dbReference>
<organism evidence="1 2">
    <name type="scientific">Polyporus arcularius HHB13444</name>
    <dbReference type="NCBI Taxonomy" id="1314778"/>
    <lineage>
        <taxon>Eukaryota</taxon>
        <taxon>Fungi</taxon>
        <taxon>Dikarya</taxon>
        <taxon>Basidiomycota</taxon>
        <taxon>Agaricomycotina</taxon>
        <taxon>Agaricomycetes</taxon>
        <taxon>Polyporales</taxon>
        <taxon>Polyporaceae</taxon>
        <taxon>Polyporus</taxon>
    </lineage>
</organism>
<dbReference type="AlphaFoldDB" id="A0A5C3P2E2"/>
<gene>
    <name evidence="1" type="ORF">K466DRAFT_262789</name>
</gene>
<proteinExistence type="predicted"/>
<protein>
    <submittedName>
        <fullName evidence="1">Uncharacterized protein</fullName>
    </submittedName>
</protein>
<keyword evidence="2" id="KW-1185">Reference proteome</keyword>
<accession>A0A5C3P2E2</accession>
<name>A0A5C3P2E2_9APHY</name>
<dbReference type="InParanoid" id="A0A5C3P2E2"/>
<dbReference type="Proteomes" id="UP000308197">
    <property type="component" value="Unassembled WGS sequence"/>
</dbReference>
<evidence type="ECO:0000313" key="2">
    <source>
        <dbReference type="Proteomes" id="UP000308197"/>
    </source>
</evidence>